<dbReference type="EMBL" id="VCLA01000086">
    <property type="protein sequence ID" value="MQT00725.1"/>
    <property type="molecule type" value="Genomic_DNA"/>
</dbReference>
<dbReference type="PANTHER" id="PTHR44846:SF17">
    <property type="entry name" value="GNTR-FAMILY TRANSCRIPTIONAL REGULATOR"/>
    <property type="match status" value="1"/>
</dbReference>
<evidence type="ECO:0000313" key="6">
    <source>
        <dbReference type="Proteomes" id="UP000419138"/>
    </source>
</evidence>
<evidence type="ECO:0000256" key="2">
    <source>
        <dbReference type="ARBA" id="ARBA00023125"/>
    </source>
</evidence>
<name>A0A646KEN9_STRJU</name>
<evidence type="ECO:0000256" key="1">
    <source>
        <dbReference type="ARBA" id="ARBA00023015"/>
    </source>
</evidence>
<dbReference type="GO" id="GO:0003677">
    <property type="term" value="F:DNA binding"/>
    <property type="evidence" value="ECO:0007669"/>
    <property type="project" value="UniProtKB-KW"/>
</dbReference>
<keyword evidence="1" id="KW-0805">Transcription regulation</keyword>
<dbReference type="InterPro" id="IPR036388">
    <property type="entry name" value="WH-like_DNA-bd_sf"/>
</dbReference>
<dbReference type="GO" id="GO:0003700">
    <property type="term" value="F:DNA-binding transcription factor activity"/>
    <property type="evidence" value="ECO:0007669"/>
    <property type="project" value="InterPro"/>
</dbReference>
<protein>
    <submittedName>
        <fullName evidence="5">GntR family transcriptional regulator</fullName>
    </submittedName>
</protein>
<dbReference type="RefSeq" id="WP_153522417.1">
    <property type="nucleotide sequence ID" value="NZ_JBEPDZ010000075.1"/>
</dbReference>
<dbReference type="PRINTS" id="PR00035">
    <property type="entry name" value="HTHGNTR"/>
</dbReference>
<proteinExistence type="predicted"/>
<feature type="domain" description="HTH gntR-type" evidence="4">
    <location>
        <begin position="8"/>
        <end position="76"/>
    </location>
</feature>
<dbReference type="InterPro" id="IPR000524">
    <property type="entry name" value="Tscrpt_reg_HTH_GntR"/>
</dbReference>
<dbReference type="Gene3D" id="3.40.1410.10">
    <property type="entry name" value="Chorismate lyase-like"/>
    <property type="match status" value="1"/>
</dbReference>
<dbReference type="InterPro" id="IPR050679">
    <property type="entry name" value="Bact_HTH_transcr_reg"/>
</dbReference>
<dbReference type="FunFam" id="1.10.10.10:FF:000079">
    <property type="entry name" value="GntR family transcriptional regulator"/>
    <property type="match status" value="1"/>
</dbReference>
<dbReference type="SUPFAM" id="SSF46785">
    <property type="entry name" value="Winged helix' DNA-binding domain"/>
    <property type="match status" value="1"/>
</dbReference>
<dbReference type="SMART" id="SM00345">
    <property type="entry name" value="HTH_GNTR"/>
    <property type="match status" value="1"/>
</dbReference>
<dbReference type="AlphaFoldDB" id="A0A646KEN9"/>
<dbReference type="InterPro" id="IPR011663">
    <property type="entry name" value="UTRA"/>
</dbReference>
<evidence type="ECO:0000256" key="3">
    <source>
        <dbReference type="ARBA" id="ARBA00023163"/>
    </source>
</evidence>
<reference evidence="5 6" key="1">
    <citation type="submission" date="2019-05" db="EMBL/GenBank/DDBJ databases">
        <title>Comparative genomics and metabolomics analyses of clavulanic acid producing Streptomyces species provides insight into specialized metabolism and evolution of beta-lactam biosynthetic gene clusters.</title>
        <authorList>
            <person name="Moore M.A."/>
            <person name="Cruz-Morales P."/>
            <person name="Barona Gomez F."/>
            <person name="Kapil T."/>
        </authorList>
    </citation>
    <scope>NUCLEOTIDE SEQUENCE [LARGE SCALE GENOMIC DNA]</scope>
    <source>
        <strain evidence="5 6">NRRL 5741</strain>
    </source>
</reference>
<organism evidence="5 6">
    <name type="scientific">Streptomyces jumonjinensis</name>
    <dbReference type="NCBI Taxonomy" id="1945"/>
    <lineage>
        <taxon>Bacteria</taxon>
        <taxon>Bacillati</taxon>
        <taxon>Actinomycetota</taxon>
        <taxon>Actinomycetes</taxon>
        <taxon>Kitasatosporales</taxon>
        <taxon>Streptomycetaceae</taxon>
        <taxon>Streptomyces</taxon>
    </lineage>
</organism>
<keyword evidence="6" id="KW-1185">Reference proteome</keyword>
<dbReference type="Gene3D" id="1.10.10.10">
    <property type="entry name" value="Winged helix-like DNA-binding domain superfamily/Winged helix DNA-binding domain"/>
    <property type="match status" value="1"/>
</dbReference>
<dbReference type="CDD" id="cd07377">
    <property type="entry name" value="WHTH_GntR"/>
    <property type="match status" value="1"/>
</dbReference>
<comment type="caution">
    <text evidence="5">The sequence shown here is derived from an EMBL/GenBank/DDBJ whole genome shotgun (WGS) entry which is preliminary data.</text>
</comment>
<dbReference type="OrthoDB" id="3517122at2"/>
<accession>A0A646KEN9</accession>
<keyword evidence="2" id="KW-0238">DNA-binding</keyword>
<evidence type="ECO:0000313" key="5">
    <source>
        <dbReference type="EMBL" id="MQT00725.1"/>
    </source>
</evidence>
<dbReference type="PANTHER" id="PTHR44846">
    <property type="entry name" value="MANNOSYL-D-GLYCERATE TRANSPORT/METABOLISM SYSTEM REPRESSOR MNGR-RELATED"/>
    <property type="match status" value="1"/>
</dbReference>
<dbReference type="PROSITE" id="PS50949">
    <property type="entry name" value="HTH_GNTR"/>
    <property type="match status" value="1"/>
</dbReference>
<evidence type="ECO:0000259" key="4">
    <source>
        <dbReference type="PROSITE" id="PS50949"/>
    </source>
</evidence>
<dbReference type="Pfam" id="PF07702">
    <property type="entry name" value="UTRA"/>
    <property type="match status" value="1"/>
</dbReference>
<sequence>MAGIERPGPLYQQVANAIRQGIANGDFPPGSPLPSEAQLIERYEVSRPTVRNAISALRSEGLIEVRHGKGSFVKGAPTPHLTIERSVTRTGAAYALGAPSWQEAHEPTVHRTRTTAETGPFLGLAEGEALFGVDRTLTDPATGARALHRLLLPFATADQAPALAENPGAPLEEIYSALARAGHDLTWSETVRARMPQGDERAALELPDATPVIHALRVTHGTENAPLLLEELRTSGSRAQLNYRISPGASRSPQAVRG</sequence>
<dbReference type="GO" id="GO:0045892">
    <property type="term" value="P:negative regulation of DNA-templated transcription"/>
    <property type="evidence" value="ECO:0007669"/>
    <property type="project" value="TreeGrafter"/>
</dbReference>
<dbReference type="Pfam" id="PF00392">
    <property type="entry name" value="GntR"/>
    <property type="match status" value="1"/>
</dbReference>
<dbReference type="SUPFAM" id="SSF64288">
    <property type="entry name" value="Chorismate lyase-like"/>
    <property type="match status" value="1"/>
</dbReference>
<dbReference type="Proteomes" id="UP000419138">
    <property type="component" value="Unassembled WGS sequence"/>
</dbReference>
<gene>
    <name evidence="5" type="ORF">FF041_10980</name>
</gene>
<dbReference type="InterPro" id="IPR028978">
    <property type="entry name" value="Chorismate_lyase_/UTRA_dom_sf"/>
</dbReference>
<keyword evidence="3" id="KW-0804">Transcription</keyword>
<dbReference type="InterPro" id="IPR036390">
    <property type="entry name" value="WH_DNA-bd_sf"/>
</dbReference>